<dbReference type="EMBL" id="CP083974">
    <property type="protein sequence ID" value="UZF44347.1"/>
    <property type="molecule type" value="Genomic_DNA"/>
</dbReference>
<dbReference type="GO" id="GO:0008168">
    <property type="term" value="F:methyltransferase activity"/>
    <property type="evidence" value="ECO:0007669"/>
    <property type="project" value="UniProtKB-KW"/>
</dbReference>
<dbReference type="RefSeq" id="WP_229582745.1">
    <property type="nucleotide sequence ID" value="NZ_CP083974.1"/>
</dbReference>
<dbReference type="Proteomes" id="UP001162740">
    <property type="component" value="Chromosome"/>
</dbReference>
<dbReference type="InterPro" id="IPR029063">
    <property type="entry name" value="SAM-dependent_MTases_sf"/>
</dbReference>
<reference evidence="1 2" key="1">
    <citation type="journal article" date="2021" name="Front. Microbiol.">
        <title>Bacterial Transformation of Aromatic Monomers in Softwood Black Liquor.</title>
        <authorList>
            <person name="Navas L.E."/>
            <person name="Dexter G."/>
            <person name="Liu J."/>
            <person name="Levy-Booth D."/>
            <person name="Cho M."/>
            <person name="Jang S.K."/>
            <person name="Mansfield S.D."/>
            <person name="Renneckar S."/>
            <person name="Mohn W.W."/>
            <person name="Eltis L.D."/>
        </authorList>
    </citation>
    <scope>NUCLEOTIDE SEQUENCE [LARGE SCALE GENOMIC DNA]</scope>
    <source>
        <strain evidence="1 2">GD02</strain>
    </source>
</reference>
<accession>A0AA47AAE9</accession>
<keyword evidence="1" id="KW-0489">Methyltransferase</keyword>
<dbReference type="SUPFAM" id="SSF53335">
    <property type="entry name" value="S-adenosyl-L-methionine-dependent methyltransferases"/>
    <property type="match status" value="1"/>
</dbReference>
<dbReference type="Gene3D" id="3.40.50.150">
    <property type="entry name" value="Vaccinia Virus protein VP39"/>
    <property type="match status" value="1"/>
</dbReference>
<keyword evidence="1" id="KW-0808">Transferase</keyword>
<dbReference type="AlphaFoldDB" id="A0AA47AAE9"/>
<name>A0AA47AAE9_RHORH</name>
<organism evidence="1 2">
    <name type="scientific">Rhodococcus rhodochrous</name>
    <dbReference type="NCBI Taxonomy" id="1829"/>
    <lineage>
        <taxon>Bacteria</taxon>
        <taxon>Bacillati</taxon>
        <taxon>Actinomycetota</taxon>
        <taxon>Actinomycetes</taxon>
        <taxon>Mycobacteriales</taxon>
        <taxon>Nocardiaceae</taxon>
        <taxon>Rhodococcus</taxon>
    </lineage>
</organism>
<evidence type="ECO:0000313" key="2">
    <source>
        <dbReference type="Proteomes" id="UP001162740"/>
    </source>
</evidence>
<dbReference type="GO" id="GO:0032259">
    <property type="term" value="P:methylation"/>
    <property type="evidence" value="ECO:0007669"/>
    <property type="project" value="UniProtKB-KW"/>
</dbReference>
<protein>
    <submittedName>
        <fullName evidence="1">SAM-dependent methyltransferase</fullName>
    </submittedName>
</protein>
<gene>
    <name evidence="1" type="ORF">KUM34_021210</name>
</gene>
<sequence length="214" mass="22644">MPPLTEQSWYEWHAPYDALDSAQTDRLAAVQDLLYDALGSSPPGAIRAVSACSGQARDLLPVLVHHPRGADVSARMIEKDPLNASFLHGALGSTRLVDVDVLEADAGNTAAYVGAAPADLVVLGGVFANIGAGDAERTVDMLHSLCAPGAQVVWTTYGTNGTDPDRILALLAGADFDTVEIHRSTEHGWTAAAHRYRGTGRPLPADVQFFDFIA</sequence>
<proteinExistence type="predicted"/>
<evidence type="ECO:0000313" key="1">
    <source>
        <dbReference type="EMBL" id="UZF44347.1"/>
    </source>
</evidence>